<keyword evidence="2" id="KW-1185">Reference proteome</keyword>
<dbReference type="OrthoDB" id="303603at2"/>
<reference evidence="1 2" key="1">
    <citation type="submission" date="2018-01" db="EMBL/GenBank/DDBJ databases">
        <title>G. obscuriglobus.</title>
        <authorList>
            <person name="Franke J."/>
            <person name="Blomberg W."/>
            <person name="Selmecki A."/>
        </authorList>
    </citation>
    <scope>NUCLEOTIDE SEQUENCE [LARGE SCALE GENOMIC DNA]</scope>
    <source>
        <strain evidence="1 2">DSM 5831</strain>
    </source>
</reference>
<dbReference type="KEGG" id="gog:C1280_27105"/>
<name>A0A2Z3HFX6_9BACT</name>
<evidence type="ECO:0000313" key="1">
    <source>
        <dbReference type="EMBL" id="AWM40310.1"/>
    </source>
</evidence>
<organism evidence="1 2">
    <name type="scientific">Gemmata obscuriglobus</name>
    <dbReference type="NCBI Taxonomy" id="114"/>
    <lineage>
        <taxon>Bacteria</taxon>
        <taxon>Pseudomonadati</taxon>
        <taxon>Planctomycetota</taxon>
        <taxon>Planctomycetia</taxon>
        <taxon>Gemmatales</taxon>
        <taxon>Gemmataceae</taxon>
        <taxon>Gemmata</taxon>
    </lineage>
</organism>
<evidence type="ECO:0000313" key="2">
    <source>
        <dbReference type="Proteomes" id="UP000245802"/>
    </source>
</evidence>
<dbReference type="EMBL" id="CP025958">
    <property type="protein sequence ID" value="AWM40310.1"/>
    <property type="molecule type" value="Genomic_DNA"/>
</dbReference>
<dbReference type="AlphaFoldDB" id="A0A2Z3HFX6"/>
<dbReference type="Proteomes" id="UP000245802">
    <property type="component" value="Chromosome"/>
</dbReference>
<gene>
    <name evidence="1" type="ORF">C1280_27105</name>
</gene>
<proteinExistence type="predicted"/>
<dbReference type="RefSeq" id="WP_033198377.1">
    <property type="nucleotide sequence ID" value="NZ_CP025958.1"/>
</dbReference>
<accession>A0A2Z3HFX6</accession>
<protein>
    <submittedName>
        <fullName evidence="1">Uncharacterized protein</fullName>
    </submittedName>
</protein>
<sequence>MPLDAVSLSAACRFSFARPVAGWAALEQGTNQVAFGGALDPAAWDQAYAGVLTVAGGGAATIDLTNFTDLTGQTGVALAAVLGLIARAEPADPDNSDIAVRVGPGDANGFQWLAGAGAVALGAGESVVKMGAPAGGGGAVGGTHRTLKVANAGADAATVTIVIIGHT</sequence>